<keyword evidence="3" id="KW-1185">Reference proteome</keyword>
<accession>A0AAV5JAR2</accession>
<evidence type="ECO:0000313" key="2">
    <source>
        <dbReference type="EMBL" id="GKV09556.1"/>
    </source>
</evidence>
<dbReference type="Proteomes" id="UP001054252">
    <property type="component" value="Unassembled WGS sequence"/>
</dbReference>
<sequence length="65" mass="7706">MLGRELLIINFRYMMLISISYPSCKYAYPPRHWKRLSALFCLDDFVVYGATQFHAPIRYGRNSLT</sequence>
<name>A0AAV5JAR2_9ROSI</name>
<comment type="caution">
    <text evidence="2">The sequence shown here is derived from an EMBL/GenBank/DDBJ whole genome shotgun (WGS) entry which is preliminary data.</text>
</comment>
<reference evidence="2 3" key="1">
    <citation type="journal article" date="2021" name="Commun. Biol.">
        <title>The genome of Shorea leprosula (Dipterocarpaceae) highlights the ecological relevance of drought in aseasonal tropical rainforests.</title>
        <authorList>
            <person name="Ng K.K.S."/>
            <person name="Kobayashi M.J."/>
            <person name="Fawcett J.A."/>
            <person name="Hatakeyama M."/>
            <person name="Paape T."/>
            <person name="Ng C.H."/>
            <person name="Ang C.C."/>
            <person name="Tnah L.H."/>
            <person name="Lee C.T."/>
            <person name="Nishiyama T."/>
            <person name="Sese J."/>
            <person name="O'Brien M.J."/>
            <person name="Copetti D."/>
            <person name="Mohd Noor M.I."/>
            <person name="Ong R.C."/>
            <person name="Putra M."/>
            <person name="Sireger I.Z."/>
            <person name="Indrioko S."/>
            <person name="Kosugi Y."/>
            <person name="Izuno A."/>
            <person name="Isagi Y."/>
            <person name="Lee S.L."/>
            <person name="Shimizu K.K."/>
        </authorList>
    </citation>
    <scope>NUCLEOTIDE SEQUENCE [LARGE SCALE GENOMIC DNA]</scope>
    <source>
        <strain evidence="2">214</strain>
    </source>
</reference>
<organism evidence="2 3">
    <name type="scientific">Rubroshorea leprosula</name>
    <dbReference type="NCBI Taxonomy" id="152421"/>
    <lineage>
        <taxon>Eukaryota</taxon>
        <taxon>Viridiplantae</taxon>
        <taxon>Streptophyta</taxon>
        <taxon>Embryophyta</taxon>
        <taxon>Tracheophyta</taxon>
        <taxon>Spermatophyta</taxon>
        <taxon>Magnoliopsida</taxon>
        <taxon>eudicotyledons</taxon>
        <taxon>Gunneridae</taxon>
        <taxon>Pentapetalae</taxon>
        <taxon>rosids</taxon>
        <taxon>malvids</taxon>
        <taxon>Malvales</taxon>
        <taxon>Dipterocarpaceae</taxon>
        <taxon>Rubroshorea</taxon>
    </lineage>
</organism>
<evidence type="ECO:0000313" key="3">
    <source>
        <dbReference type="Proteomes" id="UP001054252"/>
    </source>
</evidence>
<gene>
    <name evidence="1" type="ORF">SLEP1_g21036</name>
    <name evidence="2" type="ORF">SLEP1_g21040</name>
</gene>
<evidence type="ECO:0000313" key="1">
    <source>
        <dbReference type="EMBL" id="GKV09552.1"/>
    </source>
</evidence>
<protein>
    <submittedName>
        <fullName evidence="2">Uncharacterized protein</fullName>
    </submittedName>
</protein>
<dbReference type="EMBL" id="BPVZ01000030">
    <property type="protein sequence ID" value="GKV09556.1"/>
    <property type="molecule type" value="Genomic_DNA"/>
</dbReference>
<dbReference type="AlphaFoldDB" id="A0AAV5JAR2"/>
<proteinExistence type="predicted"/>
<dbReference type="EMBL" id="BPVZ01000030">
    <property type="protein sequence ID" value="GKV09552.1"/>
    <property type="molecule type" value="Genomic_DNA"/>
</dbReference>